<organism evidence="1 2">
    <name type="scientific">Streptococcus parauberis KRS-02083</name>
    <dbReference type="NCBI Taxonomy" id="1207545"/>
    <lineage>
        <taxon>Bacteria</taxon>
        <taxon>Bacillati</taxon>
        <taxon>Bacillota</taxon>
        <taxon>Bacilli</taxon>
        <taxon>Lactobacillales</taxon>
        <taxon>Streptococcaceae</taxon>
        <taxon>Streptococcus</taxon>
    </lineage>
</organism>
<gene>
    <name evidence="1" type="ORF">SPJ1_1904</name>
</gene>
<keyword evidence="2" id="KW-1185">Reference proteome</keyword>
<dbReference type="EMBL" id="ALYM01000008">
    <property type="protein sequence ID" value="EMG24645.1"/>
    <property type="molecule type" value="Genomic_DNA"/>
</dbReference>
<sequence>MQITFYDKDMNETATADNALLNAIKIKKASLTSYFEEATHSVEFEFSKETGDWWGIHKNGFLAFMFKGDFYRFNIVKFKEDAKTNTINIIGDYFNLEMLNENCLPYQKQPARTIYQHLLAMEILPYANFELGVNELASSSRVLEFTGEDLKYKRLISIINAFGGECQFRIQQKPNGDFDKLMLDIFRENDGINYQGVGKDRTDFEINVDNSNNVVVSNDITAVITSLEPIGKDGLRLGNRGTVWKNKYGEVEFEQRNNRIYAVKAAQEMPRVLDTDKYLLWKQIFEIDNLEKLESEGYKWLKNNCYSKDTVEVTGSFNVGIGDTVVINHKGIGKYGLLGSLRVSKIVWDLLDETNEVTFANFKKLSSQISAIGLALQDSIKNLETYNIKFNMTSGTVFRNNYGQTRIIPRLYRNDTLVNNSSWLWHFKGNDYNQDSFTVNATDVSLNEKLEVSAILNGEIVKTDTLFFTNIMDNGQINTTDGKEYSYPLFTMAAHDDGVVRPEIKGSTVSKNGRALDTKVEIVTSHYPMYDRAVNFDTLVNLKAKIKDWSDGYFDFLQHNTSDISPLAINSLGLVGGSYITDDPKTSYTPPTTGTSEAQLLVLRGLLRQYIATQDSKWKILAEKVTNGLLNYYYPTETIPLTSDASWVPHWLVNVTEPFISREYFTDGLAIFENGIATININMINKVYSVRSKDSTLEYIWSPDSPVIGTSYEIEKTVISDDSTNATIILKDKTFNGEALFVYSSNTGITINVGDKCEAFPVWRPLNPGEIACAVDTLPWALECFQLWFEITNDTKWLNAIDCTKAAILNVSNVTNTIYYLKAGLNEEPVLKNGITNYSERQPKETYTNLDGIITIDYQAVDDQSEGSIGTWVGNKVPLNSERWIEAQIKSDKVEKLTLKIDEEETFDASKRWKCDFYTSGINVLQTLTFKHDDFYKDDKVLWGSHYGHDANSSHITSANSSVTTTEKIIGQKKITEFNFKRGDEGGWLGWSQSMLSIWGVKLPFDIKYKTNSRIYFRVNDSDGKNWSYELPKTGDVFKTITLTESLVAQGGTMSSGDYQSIILESIDENTAIQIEYFGTLDFLDKFYYSTIHLSYSGTESLQVGLKYLKPAPSRDDLPYAPYIMPFDMHYINYELSNLRGAIYSGYQAPWIYQESIFDDAQKALNTNLQFLNDSQNAYKNLTGFDGFFAPIFWWDYLDDASGHEKNTFGIKGNWGNVWGGFQYRTVSDVAKVFVKDTVNLQAYHIVIRFLRGVKKYWDNTLIDFPTAFVENSKPYNDQKDPHMVTNLMRALSYTLKYENLSTDDLTLIEDLFEKCINYLHYNWIESNGFSYSLLEGTWTPDIVNKTWFEYWGGDILDTLGLLQISDLSRLEKAFSYALNKETNKTIKFKLDSVESLSQDDRLYLDYSDEKWKFYNNKTGLTSTLSDNDQYKMNNIKTYEGGTYLYLNTDKDIRPLFKGEFKSAQWYLNYKIQNELQKQSTLSTSVKNTLVDLLLKMNKTQILSNEDLDKLLDSLV</sequence>
<name>A0ABN0IP88_9STRE</name>
<accession>A0ABN0IP88</accession>
<proteinExistence type="predicted"/>
<evidence type="ECO:0000313" key="1">
    <source>
        <dbReference type="EMBL" id="EMG24645.1"/>
    </source>
</evidence>
<evidence type="ECO:0000313" key="2">
    <source>
        <dbReference type="Proteomes" id="UP000011769"/>
    </source>
</evidence>
<comment type="caution">
    <text evidence="1">The sequence shown here is derived from an EMBL/GenBank/DDBJ whole genome shotgun (WGS) entry which is preliminary data.</text>
</comment>
<protein>
    <submittedName>
        <fullName evidence="1">Anti-receptor protein</fullName>
    </submittedName>
</protein>
<reference evidence="1 2" key="1">
    <citation type="journal article" date="2013" name="PLoS ONE">
        <title>Comparative Genomic Characterization of Three Streptococcus parauberis Strains in Fish Pathogen, as Assessed by Wide-Genome Analyses.</title>
        <authorList>
            <person name="Nho S.W."/>
            <person name="Hikima J."/>
            <person name="Park S.B."/>
            <person name="Jang H.B."/>
            <person name="Cha I.S."/>
            <person name="Yasuike M."/>
            <person name="Nakamura Y."/>
            <person name="Fujiwara A."/>
            <person name="Sano M."/>
            <person name="Kanai K."/>
            <person name="Kondo H."/>
            <person name="Hirono I."/>
            <person name="Takeyama H."/>
            <person name="Aoki T."/>
            <person name="Jung T.S."/>
        </authorList>
    </citation>
    <scope>NUCLEOTIDE SEQUENCE [LARGE SCALE GENOMIC DNA]</scope>
    <source>
        <strain evidence="1 2">KRS-02083</strain>
    </source>
</reference>
<dbReference type="Proteomes" id="UP000011769">
    <property type="component" value="Unassembled WGS sequence"/>
</dbReference>
<dbReference type="RefSeq" id="WP_003108649.1">
    <property type="nucleotide sequence ID" value="NZ_ALYM01000008.1"/>
</dbReference>